<keyword evidence="1" id="KW-0862">Zinc</keyword>
<keyword evidence="1" id="KW-0479">Metal-binding</keyword>
<dbReference type="Gene3D" id="3.30.160.60">
    <property type="entry name" value="Classic Zinc Finger"/>
    <property type="match status" value="1"/>
</dbReference>
<comment type="caution">
    <text evidence="4">The sequence shown here is derived from an EMBL/GenBank/DDBJ whole genome shotgun (WGS) entry which is preliminary data.</text>
</comment>
<name>A0ABR3ZXS8_9LECA</name>
<dbReference type="EMBL" id="JBEFKJ010000039">
    <property type="protein sequence ID" value="KAL2037563.1"/>
    <property type="molecule type" value="Genomic_DNA"/>
</dbReference>
<sequence>MAQFPRPKIVFNGMLRAGEELACFREDFEVYTVDVTSSRIFDGPKPIVPHTTEYTTAAQRFVSPLSGFTKSTCIRTSDGVPIIWFIKQGMTSPWGHIGQFLFKATISALQLLMSIYAPPRNIMGDPRHVWNFREEVARYEAQGRPYGVYHWAYWFAQGQPRPLVSAETHPRTVRRHDALVHYLFKARWMHIVVSKWLKTLDPEMWERYWTCYQRLRSEGKLGELDDGDMGCFCCHVCLVNAVANPHRDNGDVMRGVVITCPSGPFRKGGEVGFLELGLRFDQKAGDLLIAPSAACIHLVMPHSDGDRYSDVWFTKELVLNPPDRPFSCNVHGCNETFIRDNGCKHHQRIKKDAAHKDARARKAFEKVSNPNITFDQYLNAFLDPAEARVFCDVLGCDRVDNGTNTGWSSKTGLLRHKLRKHPAPMASMHRSNEVDGSDEREDEEMEDVE</sequence>
<dbReference type="Gene3D" id="3.60.130.30">
    <property type="match status" value="1"/>
</dbReference>
<evidence type="ECO:0000313" key="5">
    <source>
        <dbReference type="Proteomes" id="UP001590950"/>
    </source>
</evidence>
<accession>A0ABR3ZXS8</accession>
<reference evidence="4 5" key="1">
    <citation type="submission" date="2024-09" db="EMBL/GenBank/DDBJ databases">
        <title>Rethinking Asexuality: The Enigmatic Case of Functional Sexual Genes in Lepraria (Stereocaulaceae).</title>
        <authorList>
            <person name="Doellman M."/>
            <person name="Sun Y."/>
            <person name="Barcenas-Pena A."/>
            <person name="Lumbsch H.T."/>
            <person name="Grewe F."/>
        </authorList>
    </citation>
    <scope>NUCLEOTIDE SEQUENCE [LARGE SCALE GENOMIC DNA]</scope>
    <source>
        <strain evidence="4 5">Mercado 3170</strain>
    </source>
</reference>
<evidence type="ECO:0000256" key="2">
    <source>
        <dbReference type="SAM" id="MobiDB-lite"/>
    </source>
</evidence>
<dbReference type="PROSITE" id="PS50157">
    <property type="entry name" value="ZINC_FINGER_C2H2_2"/>
    <property type="match status" value="1"/>
</dbReference>
<proteinExistence type="predicted"/>
<evidence type="ECO:0000259" key="3">
    <source>
        <dbReference type="PROSITE" id="PS50157"/>
    </source>
</evidence>
<dbReference type="InterPro" id="IPR013087">
    <property type="entry name" value="Znf_C2H2_type"/>
</dbReference>
<protein>
    <recommendedName>
        <fullName evidence="3">C2H2-type domain-containing protein</fullName>
    </recommendedName>
</protein>
<evidence type="ECO:0000313" key="4">
    <source>
        <dbReference type="EMBL" id="KAL2037563.1"/>
    </source>
</evidence>
<feature type="compositionally biased region" description="Acidic residues" evidence="2">
    <location>
        <begin position="435"/>
        <end position="449"/>
    </location>
</feature>
<keyword evidence="5" id="KW-1185">Reference proteome</keyword>
<feature type="domain" description="C2H2-type" evidence="3">
    <location>
        <begin position="326"/>
        <end position="360"/>
    </location>
</feature>
<gene>
    <name evidence="4" type="ORF">N7G274_009676</name>
</gene>
<keyword evidence="1" id="KW-0863">Zinc-finger</keyword>
<organism evidence="4 5">
    <name type="scientific">Stereocaulon virgatum</name>
    <dbReference type="NCBI Taxonomy" id="373712"/>
    <lineage>
        <taxon>Eukaryota</taxon>
        <taxon>Fungi</taxon>
        <taxon>Dikarya</taxon>
        <taxon>Ascomycota</taxon>
        <taxon>Pezizomycotina</taxon>
        <taxon>Lecanoromycetes</taxon>
        <taxon>OSLEUM clade</taxon>
        <taxon>Lecanoromycetidae</taxon>
        <taxon>Lecanorales</taxon>
        <taxon>Lecanorineae</taxon>
        <taxon>Stereocaulaceae</taxon>
        <taxon>Stereocaulon</taxon>
    </lineage>
</organism>
<feature type="region of interest" description="Disordered" evidence="2">
    <location>
        <begin position="420"/>
        <end position="449"/>
    </location>
</feature>
<evidence type="ECO:0000256" key="1">
    <source>
        <dbReference type="PROSITE-ProRule" id="PRU00042"/>
    </source>
</evidence>
<dbReference type="Proteomes" id="UP001590950">
    <property type="component" value="Unassembled WGS sequence"/>
</dbReference>